<dbReference type="InterPro" id="IPR010730">
    <property type="entry name" value="HET"/>
</dbReference>
<keyword evidence="3" id="KW-1185">Reference proteome</keyword>
<comment type="caution">
    <text evidence="2">The sequence shown here is derived from an EMBL/GenBank/DDBJ whole genome shotgun (WGS) entry which is preliminary data.</text>
</comment>
<gene>
    <name evidence="2" type="ORF">K460DRAFT_248387</name>
</gene>
<dbReference type="PANTHER" id="PTHR33112:SF10">
    <property type="entry name" value="TOL"/>
    <property type="match status" value="1"/>
</dbReference>
<reference evidence="2" key="1">
    <citation type="submission" date="2020-01" db="EMBL/GenBank/DDBJ databases">
        <authorList>
            <consortium name="DOE Joint Genome Institute"/>
            <person name="Haridas S."/>
            <person name="Albert R."/>
            <person name="Binder M."/>
            <person name="Bloem J."/>
            <person name="Labutti K."/>
            <person name="Salamov A."/>
            <person name="Andreopoulos B."/>
            <person name="Baker S.E."/>
            <person name="Barry K."/>
            <person name="Bills G."/>
            <person name="Bluhm B.H."/>
            <person name="Cannon C."/>
            <person name="Castanera R."/>
            <person name="Culley D.E."/>
            <person name="Daum C."/>
            <person name="Ezra D."/>
            <person name="Gonzalez J.B."/>
            <person name="Henrissat B."/>
            <person name="Kuo A."/>
            <person name="Liang C."/>
            <person name="Lipzen A."/>
            <person name="Lutzoni F."/>
            <person name="Magnuson J."/>
            <person name="Mondo S."/>
            <person name="Nolan M."/>
            <person name="Ohm R."/>
            <person name="Pangilinan J."/>
            <person name="Park H.-J."/>
            <person name="Ramirez L."/>
            <person name="Alfaro M."/>
            <person name="Sun H."/>
            <person name="Tritt A."/>
            <person name="Yoshinaga Y."/>
            <person name="Zwiers L.-H."/>
            <person name="Turgeon B.G."/>
            <person name="Goodwin S.B."/>
            <person name="Spatafora J.W."/>
            <person name="Crous P.W."/>
            <person name="Grigoriev I.V."/>
        </authorList>
    </citation>
    <scope>NUCLEOTIDE SEQUENCE</scope>
    <source>
        <strain evidence="2">CBS 394.84</strain>
    </source>
</reference>
<dbReference type="OrthoDB" id="5347061at2759"/>
<evidence type="ECO:0000313" key="3">
    <source>
        <dbReference type="Proteomes" id="UP000800039"/>
    </source>
</evidence>
<protein>
    <submittedName>
        <fullName evidence="2">HET-domain-containing protein</fullName>
    </submittedName>
</protein>
<feature type="non-terminal residue" evidence="2">
    <location>
        <position position="1"/>
    </location>
</feature>
<dbReference type="PANTHER" id="PTHR33112">
    <property type="entry name" value="DOMAIN PROTEIN, PUTATIVE-RELATED"/>
    <property type="match status" value="1"/>
</dbReference>
<feature type="domain" description="Heterokaryon incompatibility" evidence="1">
    <location>
        <begin position="29"/>
        <end position="178"/>
    </location>
</feature>
<dbReference type="AlphaFoldDB" id="A0A9P4LAY3"/>
<sequence>LPTRVLRISGNIEAPSVKLVVTGGMKGRYCALSHCWGSADKRPLMTTRANLQHHLVEILFDQLPKTFQDAVMLVRGIGIEFLWIDSLCIIQDDAQEWQSEAGNMGAIYSDAALVIAAAGSRNSTEGLLVTERPQPVVLKAPYVLDDVAKGSFNVAMLPKGDIDPEDGSLRKRAWAFQEWYLAEKTIFFMPGGITWKCNKTELSERGSHTELYFHERSSWIHLLLKYSEKSLTYPSDRLHALRGIASHIGKTRPDKYRFEYGVWEDHLFEQLLWKKENLDGEADLLHLPTWSWAS</sequence>
<dbReference type="Pfam" id="PF06985">
    <property type="entry name" value="HET"/>
    <property type="match status" value="1"/>
</dbReference>
<evidence type="ECO:0000313" key="2">
    <source>
        <dbReference type="EMBL" id="KAF1847837.1"/>
    </source>
</evidence>
<evidence type="ECO:0000259" key="1">
    <source>
        <dbReference type="Pfam" id="PF06985"/>
    </source>
</evidence>
<name>A0A9P4LAY3_9PLEO</name>
<dbReference type="GeneID" id="63844619"/>
<dbReference type="RefSeq" id="XP_040790400.1">
    <property type="nucleotide sequence ID" value="XM_040927366.1"/>
</dbReference>
<proteinExistence type="predicted"/>
<feature type="non-terminal residue" evidence="2">
    <location>
        <position position="294"/>
    </location>
</feature>
<accession>A0A9P4LAY3</accession>
<dbReference type="EMBL" id="ML976615">
    <property type="protein sequence ID" value="KAF1847837.1"/>
    <property type="molecule type" value="Genomic_DNA"/>
</dbReference>
<dbReference type="Proteomes" id="UP000800039">
    <property type="component" value="Unassembled WGS sequence"/>
</dbReference>
<organism evidence="2 3">
    <name type="scientific">Cucurbitaria berberidis CBS 394.84</name>
    <dbReference type="NCBI Taxonomy" id="1168544"/>
    <lineage>
        <taxon>Eukaryota</taxon>
        <taxon>Fungi</taxon>
        <taxon>Dikarya</taxon>
        <taxon>Ascomycota</taxon>
        <taxon>Pezizomycotina</taxon>
        <taxon>Dothideomycetes</taxon>
        <taxon>Pleosporomycetidae</taxon>
        <taxon>Pleosporales</taxon>
        <taxon>Pleosporineae</taxon>
        <taxon>Cucurbitariaceae</taxon>
        <taxon>Cucurbitaria</taxon>
    </lineage>
</organism>